<dbReference type="PROSITE" id="PS51671">
    <property type="entry name" value="ACT"/>
    <property type="match status" value="1"/>
</dbReference>
<dbReference type="InterPro" id="IPR029009">
    <property type="entry name" value="ASB_dom_sf"/>
</dbReference>
<dbReference type="PIRSF" id="PIRSF036692">
    <property type="entry name" value="SDH_B"/>
    <property type="match status" value="1"/>
</dbReference>
<sequence length="220" mass="24118">MAVNASIFDIIGPVMVGPSSSHTAGAAKIANVARKMVDPGFNEVEFYLHGSFAKTYKGHGTNRALVGGVLGYGPEDDRIINAFEYADEAGLSYKFIETDLGEVHPNTVRMVFKYPDGRTPIDIQGSSIGGGAIVINKIYSNPIEYYAQRPTLFMAYGEQKGVIAFVSSILYSNGYNIHEMKTIKDGDDVMLVCQLDEPLIPEALEKIKNGKDFTFIKYID</sequence>
<evidence type="ECO:0000256" key="2">
    <source>
        <dbReference type="ARBA" id="ARBA00004742"/>
    </source>
</evidence>
<evidence type="ECO:0000313" key="14">
    <source>
        <dbReference type="EMBL" id="MFO3717474.1"/>
    </source>
</evidence>
<evidence type="ECO:0000313" key="15">
    <source>
        <dbReference type="Proteomes" id="UP001637993"/>
    </source>
</evidence>
<dbReference type="Pfam" id="PF03315">
    <property type="entry name" value="SDH_beta"/>
    <property type="match status" value="1"/>
</dbReference>
<dbReference type="EMBL" id="JBGMEG010000004">
    <property type="protein sequence ID" value="MFO3717474.1"/>
    <property type="molecule type" value="Genomic_DNA"/>
</dbReference>
<evidence type="ECO:0000256" key="9">
    <source>
        <dbReference type="ARBA" id="ARBA00023239"/>
    </source>
</evidence>
<keyword evidence="6 11" id="KW-0479">Metal-binding</keyword>
<protein>
    <recommendedName>
        <fullName evidence="11">L-serine deaminase</fullName>
    </recommendedName>
</protein>
<keyword evidence="4 11" id="KW-0312">Gluconeogenesis</keyword>
<evidence type="ECO:0000256" key="5">
    <source>
        <dbReference type="ARBA" id="ARBA00022485"/>
    </source>
</evidence>
<keyword evidence="5 11" id="KW-0004">4Fe-4S</keyword>
<comment type="similarity">
    <text evidence="3 11 12">Belongs to the iron-sulfur dependent L-serine dehydratase family.</text>
</comment>
<name>A0ABW9N0A3_9FIRM</name>
<comment type="cofactor">
    <cofactor evidence="1 12">
        <name>[4Fe-4S] cluster</name>
        <dbReference type="ChEBI" id="CHEBI:49883"/>
    </cofactor>
</comment>
<evidence type="ECO:0000256" key="10">
    <source>
        <dbReference type="ARBA" id="ARBA00049406"/>
    </source>
</evidence>
<evidence type="ECO:0000259" key="13">
    <source>
        <dbReference type="PROSITE" id="PS51671"/>
    </source>
</evidence>
<dbReference type="GO" id="GO:0003941">
    <property type="term" value="F:L-serine ammonia-lyase activity"/>
    <property type="evidence" value="ECO:0007669"/>
    <property type="project" value="UniProtKB-EC"/>
</dbReference>
<dbReference type="InterPro" id="IPR051318">
    <property type="entry name" value="Fe-S_L-Ser"/>
</dbReference>
<comment type="pathway">
    <text evidence="2 11">Carbohydrate biosynthesis; gluconeogenesis.</text>
</comment>
<organism evidence="14 15">
    <name type="scientific">Anaerococcus groningensis</name>
    <dbReference type="NCBI Taxonomy" id="3115616"/>
    <lineage>
        <taxon>Bacteria</taxon>
        <taxon>Bacillati</taxon>
        <taxon>Bacillota</taxon>
        <taxon>Tissierellia</taxon>
        <taxon>Tissierellales</taxon>
        <taxon>Peptoniphilaceae</taxon>
        <taxon>Anaerococcus</taxon>
    </lineage>
</organism>
<accession>A0ABW9N0A3</accession>
<dbReference type="InterPro" id="IPR002912">
    <property type="entry name" value="ACT_dom"/>
</dbReference>
<proteinExistence type="inferred from homology"/>
<comment type="caution">
    <text evidence="14">The sequence shown here is derived from an EMBL/GenBank/DDBJ whole genome shotgun (WGS) entry which is preliminary data.</text>
</comment>
<dbReference type="SUPFAM" id="SSF55021">
    <property type="entry name" value="ACT-like"/>
    <property type="match status" value="1"/>
</dbReference>
<evidence type="ECO:0000256" key="1">
    <source>
        <dbReference type="ARBA" id="ARBA00001966"/>
    </source>
</evidence>
<dbReference type="PANTHER" id="PTHR30182">
    <property type="entry name" value="L-SERINE DEHYDRATASE"/>
    <property type="match status" value="1"/>
</dbReference>
<dbReference type="NCBIfam" id="TIGR00719">
    <property type="entry name" value="sda_beta"/>
    <property type="match status" value="1"/>
</dbReference>
<evidence type="ECO:0000256" key="4">
    <source>
        <dbReference type="ARBA" id="ARBA00022432"/>
    </source>
</evidence>
<evidence type="ECO:0000256" key="6">
    <source>
        <dbReference type="ARBA" id="ARBA00022723"/>
    </source>
</evidence>
<evidence type="ECO:0000256" key="12">
    <source>
        <dbReference type="RuleBase" id="RU366059"/>
    </source>
</evidence>
<dbReference type="InterPro" id="IPR004643">
    <property type="entry name" value="Fe-S_L-Ser_bsu"/>
</dbReference>
<dbReference type="SUPFAM" id="SSF143548">
    <property type="entry name" value="Serine metabolism enzymes domain"/>
    <property type="match status" value="1"/>
</dbReference>
<evidence type="ECO:0000256" key="7">
    <source>
        <dbReference type="ARBA" id="ARBA00023004"/>
    </source>
</evidence>
<evidence type="ECO:0000256" key="11">
    <source>
        <dbReference type="PIRNR" id="PIRNR036692"/>
    </source>
</evidence>
<dbReference type="Proteomes" id="UP001637993">
    <property type="component" value="Unassembled WGS sequence"/>
</dbReference>
<keyword evidence="15" id="KW-1185">Reference proteome</keyword>
<dbReference type="Gene3D" id="3.30.70.260">
    <property type="match status" value="1"/>
</dbReference>
<dbReference type="PANTHER" id="PTHR30182:SF12">
    <property type="entry name" value="L-SERINE DEHYDRATASE, BETA CHAIN-RELATED"/>
    <property type="match status" value="1"/>
</dbReference>
<dbReference type="Gene3D" id="3.30.1330.90">
    <property type="entry name" value="D-3-phosphoglycerate dehydrogenase, domain 3"/>
    <property type="match status" value="1"/>
</dbReference>
<comment type="catalytic activity">
    <reaction evidence="10 11 12">
        <text>L-serine = pyruvate + NH4(+)</text>
        <dbReference type="Rhea" id="RHEA:19169"/>
        <dbReference type="ChEBI" id="CHEBI:15361"/>
        <dbReference type="ChEBI" id="CHEBI:28938"/>
        <dbReference type="ChEBI" id="CHEBI:33384"/>
        <dbReference type="EC" id="4.3.1.17"/>
    </reaction>
</comment>
<dbReference type="RefSeq" id="WP_410024048.1">
    <property type="nucleotide sequence ID" value="NZ_JBGMEG010000004.1"/>
</dbReference>
<feature type="domain" description="ACT" evidence="13">
    <location>
        <begin position="151"/>
        <end position="220"/>
    </location>
</feature>
<reference evidence="14 15" key="1">
    <citation type="journal article" date="2025" name="Anaerobe">
        <title>Description of Anaerococcus kampingiae sp. nov., Anaerococcus groningensis sp. nov., Anaerococcus martiniensis sp. nov., and Anaerococcus cruorum sp. nov., isolated from human clinical specimens.</title>
        <authorList>
            <person name="Boiten K.E."/>
            <person name="Meijer J."/>
            <person name="van Wezel E.M."/>
            <person name="Veloo A.C.M."/>
        </authorList>
    </citation>
    <scope>NUCLEOTIDE SEQUENCE [LARGE SCALE GENOMIC DNA]</scope>
    <source>
        <strain evidence="14 15">ENR1011</strain>
    </source>
</reference>
<keyword evidence="8 11" id="KW-0411">Iron-sulfur</keyword>
<keyword evidence="9 11" id="KW-0456">Lyase</keyword>
<evidence type="ECO:0000256" key="8">
    <source>
        <dbReference type="ARBA" id="ARBA00023014"/>
    </source>
</evidence>
<evidence type="ECO:0000256" key="3">
    <source>
        <dbReference type="ARBA" id="ARBA00008636"/>
    </source>
</evidence>
<gene>
    <name evidence="14" type="primary">sdaAB</name>
    <name evidence="14" type="ORF">AB9Q04_03785</name>
</gene>
<dbReference type="InterPro" id="IPR005131">
    <property type="entry name" value="Ser_deHydtase_bsu"/>
</dbReference>
<dbReference type="InterPro" id="IPR045865">
    <property type="entry name" value="ACT-like_dom_sf"/>
</dbReference>
<keyword evidence="7 11" id="KW-0408">Iron</keyword>